<dbReference type="PANTHER" id="PTHR47178">
    <property type="entry name" value="MONOOXYGENASE, FAD-BINDING"/>
    <property type="match status" value="1"/>
</dbReference>
<evidence type="ECO:0000313" key="8">
    <source>
        <dbReference type="Proteomes" id="UP001149165"/>
    </source>
</evidence>
<keyword evidence="2" id="KW-0285">Flavoprotein</keyword>
<evidence type="ECO:0000256" key="4">
    <source>
        <dbReference type="ARBA" id="ARBA00023002"/>
    </source>
</evidence>
<dbReference type="EMBL" id="JAPQKH010000006">
    <property type="protein sequence ID" value="KAJ5094788.1"/>
    <property type="molecule type" value="Genomic_DNA"/>
</dbReference>
<keyword evidence="3" id="KW-0274">FAD</keyword>
<proteinExistence type="predicted"/>
<organism evidence="7 8">
    <name type="scientific">Penicillium angulare</name>
    <dbReference type="NCBI Taxonomy" id="116970"/>
    <lineage>
        <taxon>Eukaryota</taxon>
        <taxon>Fungi</taxon>
        <taxon>Dikarya</taxon>
        <taxon>Ascomycota</taxon>
        <taxon>Pezizomycotina</taxon>
        <taxon>Eurotiomycetes</taxon>
        <taxon>Eurotiomycetidae</taxon>
        <taxon>Eurotiales</taxon>
        <taxon>Aspergillaceae</taxon>
        <taxon>Penicillium</taxon>
    </lineage>
</organism>
<keyword evidence="5" id="KW-0503">Monooxygenase</keyword>
<evidence type="ECO:0000313" key="7">
    <source>
        <dbReference type="EMBL" id="KAJ5094788.1"/>
    </source>
</evidence>
<dbReference type="AlphaFoldDB" id="A0A9W9F707"/>
<keyword evidence="8" id="KW-1185">Reference proteome</keyword>
<dbReference type="PANTHER" id="PTHR47178:SF5">
    <property type="entry name" value="FAD-BINDING DOMAIN-CONTAINING PROTEIN"/>
    <property type="match status" value="1"/>
</dbReference>
<protein>
    <recommendedName>
        <fullName evidence="6">FAD-binding domain-containing protein</fullName>
    </recommendedName>
</protein>
<sequence length="473" mass="51904">MPEPAPFKVIIIGSGLAGALLANGLLNNHVNFSIYERDSEDSNREGYQIRLGDSAMTGFKACLADENLQNIIQKFGQTASSEGAAPCLYSTKLQSILDLTSLPTYSKSFAINRVVCRNLLLEPVKSTGKIQYEKAFSSFEILRDPSGENDKVKCFFTDGTSDECDLLIGADGSGSRVNKALGFGNIVNIDSHWSFLSKGKLPLERLKGLPPQAEKGPILIFSKGISFFYALYKPTKRDQSQGANNGSDYDEDAASFYWGLNIPKALSTEYQNYKDIPDRLKFCLDMTKDWAPEFKTLLTTGQDDEDSSGIYVTALRASTKPAGNWRSHVREAVLPEKAHPRVWLIGDAIHAMQPNRGMGGNQAMHDCAEILPYLLELNDTALSGTSPTTQQISAACDKYEAAMIERAFNWVSKSGGVSMPNLDFDGILGMSLSFASKLCVPLISAFLRLPFMQSSEKQESDWSNPASSSRQPE</sequence>
<dbReference type="Gene3D" id="3.50.50.60">
    <property type="entry name" value="FAD/NAD(P)-binding domain"/>
    <property type="match status" value="1"/>
</dbReference>
<feature type="domain" description="FAD-binding" evidence="6">
    <location>
        <begin position="8"/>
        <end position="184"/>
    </location>
</feature>
<dbReference type="Proteomes" id="UP001149165">
    <property type="component" value="Unassembled WGS sequence"/>
</dbReference>
<evidence type="ECO:0000256" key="5">
    <source>
        <dbReference type="ARBA" id="ARBA00023033"/>
    </source>
</evidence>
<comment type="cofactor">
    <cofactor evidence="1">
        <name>FAD</name>
        <dbReference type="ChEBI" id="CHEBI:57692"/>
    </cofactor>
</comment>
<dbReference type="GO" id="GO:0071949">
    <property type="term" value="F:FAD binding"/>
    <property type="evidence" value="ECO:0007669"/>
    <property type="project" value="InterPro"/>
</dbReference>
<dbReference type="InterPro" id="IPR002938">
    <property type="entry name" value="FAD-bd"/>
</dbReference>
<feature type="domain" description="FAD-binding" evidence="6">
    <location>
        <begin position="328"/>
        <end position="372"/>
    </location>
</feature>
<dbReference type="GO" id="GO:0004497">
    <property type="term" value="F:monooxygenase activity"/>
    <property type="evidence" value="ECO:0007669"/>
    <property type="project" value="UniProtKB-KW"/>
</dbReference>
<dbReference type="SUPFAM" id="SSF51905">
    <property type="entry name" value="FAD/NAD(P)-binding domain"/>
    <property type="match status" value="1"/>
</dbReference>
<evidence type="ECO:0000256" key="3">
    <source>
        <dbReference type="ARBA" id="ARBA00022827"/>
    </source>
</evidence>
<evidence type="ECO:0000259" key="6">
    <source>
        <dbReference type="Pfam" id="PF01494"/>
    </source>
</evidence>
<gene>
    <name evidence="7" type="ORF">N7456_010649</name>
</gene>
<dbReference type="InterPro" id="IPR036188">
    <property type="entry name" value="FAD/NAD-bd_sf"/>
</dbReference>
<reference evidence="7" key="1">
    <citation type="submission" date="2022-11" db="EMBL/GenBank/DDBJ databases">
        <authorList>
            <person name="Petersen C."/>
        </authorList>
    </citation>
    <scope>NUCLEOTIDE SEQUENCE</scope>
    <source>
        <strain evidence="7">IBT 30069</strain>
    </source>
</reference>
<dbReference type="Pfam" id="PF01494">
    <property type="entry name" value="FAD_binding_3"/>
    <property type="match status" value="2"/>
</dbReference>
<keyword evidence="4" id="KW-0560">Oxidoreductase</keyword>
<accession>A0A9W9F707</accession>
<evidence type="ECO:0000256" key="1">
    <source>
        <dbReference type="ARBA" id="ARBA00001974"/>
    </source>
</evidence>
<evidence type="ECO:0000256" key="2">
    <source>
        <dbReference type="ARBA" id="ARBA00022630"/>
    </source>
</evidence>
<name>A0A9W9F707_9EURO</name>
<reference evidence="7" key="2">
    <citation type="journal article" date="2023" name="IMA Fungus">
        <title>Comparative genomic study of the Penicillium genus elucidates a diverse pangenome and 15 lateral gene transfer events.</title>
        <authorList>
            <person name="Petersen C."/>
            <person name="Sorensen T."/>
            <person name="Nielsen M.R."/>
            <person name="Sondergaard T.E."/>
            <person name="Sorensen J.L."/>
            <person name="Fitzpatrick D.A."/>
            <person name="Frisvad J.C."/>
            <person name="Nielsen K.L."/>
        </authorList>
    </citation>
    <scope>NUCLEOTIDE SEQUENCE</scope>
    <source>
        <strain evidence="7">IBT 30069</strain>
    </source>
</reference>
<comment type="caution">
    <text evidence="7">The sequence shown here is derived from an EMBL/GenBank/DDBJ whole genome shotgun (WGS) entry which is preliminary data.</text>
</comment>
<dbReference type="PRINTS" id="PR00420">
    <property type="entry name" value="RNGMNOXGNASE"/>
</dbReference>
<dbReference type="OrthoDB" id="47494at2759"/>